<organism evidence="2 3">
    <name type="scientific">Cerasibacillus terrae</name>
    <dbReference type="NCBI Taxonomy" id="2498845"/>
    <lineage>
        <taxon>Bacteria</taxon>
        <taxon>Bacillati</taxon>
        <taxon>Bacillota</taxon>
        <taxon>Bacilli</taxon>
        <taxon>Bacillales</taxon>
        <taxon>Bacillaceae</taxon>
        <taxon>Cerasibacillus</taxon>
    </lineage>
</organism>
<evidence type="ECO:0000313" key="2">
    <source>
        <dbReference type="EMBL" id="TXL65633.1"/>
    </source>
</evidence>
<dbReference type="EMBL" id="VDUW01000003">
    <property type="protein sequence ID" value="TXL65633.1"/>
    <property type="molecule type" value="Genomic_DNA"/>
</dbReference>
<keyword evidence="3" id="KW-1185">Reference proteome</keyword>
<gene>
    <name evidence="2" type="ORF">FHP05_05785</name>
</gene>
<evidence type="ECO:0000256" key="1">
    <source>
        <dbReference type="SAM" id="Phobius"/>
    </source>
</evidence>
<dbReference type="Proteomes" id="UP000321574">
    <property type="component" value="Unassembled WGS sequence"/>
</dbReference>
<dbReference type="RefSeq" id="WP_147666303.1">
    <property type="nucleotide sequence ID" value="NZ_VDUW01000003.1"/>
</dbReference>
<proteinExistence type="predicted"/>
<reference evidence="2 3" key="1">
    <citation type="submission" date="2019-06" db="EMBL/GenBank/DDBJ databases">
        <title>Cerasibacillus sp. nov., isolated from maize field.</title>
        <authorList>
            <person name="Lin S.-Y."/>
            <person name="Tsai C.-F."/>
            <person name="Young C.-C."/>
        </authorList>
    </citation>
    <scope>NUCLEOTIDE SEQUENCE [LARGE SCALE GENOMIC DNA]</scope>
    <source>
        <strain evidence="2 3">CC-CFT480</strain>
    </source>
</reference>
<accession>A0A5C8NX84</accession>
<keyword evidence="1" id="KW-1133">Transmembrane helix</keyword>
<sequence>MKEILITNIIFAFLIIIFITPIIALIFRLIKKTSFIKTWAISSIILVGLSSFIITVTLSALLFEVKLNTNKLDTQFEDIENEQNIEENSTENILAQIFTTGSYGKAAGKYGRGNNASVDSIVKNYSDKDFKGKLIIYAIYKEEKIGEKEIEIELPSKEWKRKNTDPSDLQINRKIWYDVEFEYVVQGSFK</sequence>
<feature type="transmembrane region" description="Helical" evidence="1">
    <location>
        <begin position="39"/>
        <end position="63"/>
    </location>
</feature>
<keyword evidence="1" id="KW-0472">Membrane</keyword>
<dbReference type="AlphaFoldDB" id="A0A5C8NX84"/>
<feature type="transmembrane region" description="Helical" evidence="1">
    <location>
        <begin position="6"/>
        <end position="27"/>
    </location>
</feature>
<protein>
    <submittedName>
        <fullName evidence="2">Uncharacterized protein</fullName>
    </submittedName>
</protein>
<keyword evidence="1" id="KW-0812">Transmembrane</keyword>
<name>A0A5C8NX84_9BACI</name>
<comment type="caution">
    <text evidence="2">The sequence shown here is derived from an EMBL/GenBank/DDBJ whole genome shotgun (WGS) entry which is preliminary data.</text>
</comment>
<evidence type="ECO:0000313" key="3">
    <source>
        <dbReference type="Proteomes" id="UP000321574"/>
    </source>
</evidence>